<dbReference type="PATRIC" id="fig|226910.6.peg.2512"/>
<name>A0A0C2IFW0_9PSED</name>
<accession>A0A0C2IFW0</accession>
<evidence type="ECO:0000313" key="2">
    <source>
        <dbReference type="Proteomes" id="UP000031535"/>
    </source>
</evidence>
<evidence type="ECO:0000313" key="1">
    <source>
        <dbReference type="EMBL" id="KIH83782.1"/>
    </source>
</evidence>
<dbReference type="AlphaFoldDB" id="A0A0C2IFW0"/>
<dbReference type="Proteomes" id="UP000031535">
    <property type="component" value="Unassembled WGS sequence"/>
</dbReference>
<gene>
    <name evidence="1" type="ORF">UCMB321_2524</name>
</gene>
<protein>
    <submittedName>
        <fullName evidence="1">Uncharacterized protein</fullName>
    </submittedName>
</protein>
<comment type="caution">
    <text evidence="1">The sequence shown here is derived from an EMBL/GenBank/DDBJ whole genome shotgun (WGS) entry which is preliminary data.</text>
</comment>
<reference evidence="1 2" key="1">
    <citation type="submission" date="2015-01" db="EMBL/GenBank/DDBJ databases">
        <title>Complete genome of Pseudomonas batumici UCM B-321 producer of the batumin antibiotic with strong antistaphilococcal and potential anticancer activity.</title>
        <authorList>
            <person name="Klochko V.V."/>
            <person name="Zelena L.B."/>
            <person name="Elena K.A."/>
            <person name="Reva O.N."/>
        </authorList>
    </citation>
    <scope>NUCLEOTIDE SEQUENCE [LARGE SCALE GENOMIC DNA]</scope>
    <source>
        <strain evidence="1 2">UCM B-321</strain>
    </source>
</reference>
<proteinExistence type="predicted"/>
<organism evidence="1 2">
    <name type="scientific">Pseudomonas batumici</name>
    <dbReference type="NCBI Taxonomy" id="226910"/>
    <lineage>
        <taxon>Bacteria</taxon>
        <taxon>Pseudomonadati</taxon>
        <taxon>Pseudomonadota</taxon>
        <taxon>Gammaproteobacteria</taxon>
        <taxon>Pseudomonadales</taxon>
        <taxon>Pseudomonadaceae</taxon>
        <taxon>Pseudomonas</taxon>
    </lineage>
</organism>
<sequence>MNTVLYNQDYLANLKTLEPAESYAIYRQALNADTDAEAKKEAVNFLLSIDLVTEDKLFEITEKQILALNDGAFKVEEAIKKIPELGKTPVDLLATISTKSAFIASPEADIPYTKVLETKAALDACVNKVQP</sequence>
<dbReference type="EMBL" id="JXDG01000033">
    <property type="protein sequence ID" value="KIH83782.1"/>
    <property type="molecule type" value="Genomic_DNA"/>
</dbReference>
<keyword evidence="2" id="KW-1185">Reference proteome</keyword>